<dbReference type="InterPro" id="IPR003329">
    <property type="entry name" value="Cytidylyl_trans"/>
</dbReference>
<sequence length="237" mass="25669">MILAVLQARMGSERLPGRPSMPLARAPLVVRQIERMARARRVDRIVVSTTTDPADDALEAVIRREAIAVHRGPPQDELARLAGALEAHPADHVVRIGDDSPLVDPDLIDATIDLHLSERADHTTNRSPGAAFPAGQGVEVITADGLRRLAADSAALRLRAGDARETPPPVRWSSLALLAQPDQGEVRWAVEGPADYAFVAAVYDVLYPANRAFTSADVRRLLEQRPDLASFGGVRRL</sequence>
<dbReference type="Gene3D" id="3.90.550.10">
    <property type="entry name" value="Spore Coat Polysaccharide Biosynthesis Protein SpsA, Chain A"/>
    <property type="match status" value="1"/>
</dbReference>
<dbReference type="PANTHER" id="PTHR42866:SF1">
    <property type="entry name" value="SPORE COAT POLYSACCHARIDE BIOSYNTHESIS PROTEIN SPSF"/>
    <property type="match status" value="1"/>
</dbReference>
<dbReference type="InterPro" id="IPR029044">
    <property type="entry name" value="Nucleotide-diphossugar_trans"/>
</dbReference>
<organism evidence="1 2">
    <name type="scientific">Caulobacter rhizosphaerae</name>
    <dbReference type="NCBI Taxonomy" id="2010972"/>
    <lineage>
        <taxon>Bacteria</taxon>
        <taxon>Pseudomonadati</taxon>
        <taxon>Pseudomonadota</taxon>
        <taxon>Alphaproteobacteria</taxon>
        <taxon>Caulobacterales</taxon>
        <taxon>Caulobacteraceae</taxon>
        <taxon>Caulobacter</taxon>
    </lineage>
</organism>
<dbReference type="PANTHER" id="PTHR42866">
    <property type="entry name" value="3-DEOXY-MANNO-OCTULOSONATE CYTIDYLYLTRANSFERASE"/>
    <property type="match status" value="1"/>
</dbReference>
<dbReference type="RefSeq" id="WP_310029508.1">
    <property type="nucleotide sequence ID" value="NZ_JAVDRL010000003.1"/>
</dbReference>
<keyword evidence="2" id="KW-1185">Reference proteome</keyword>
<gene>
    <name evidence="1" type="ORF">J2800_000906</name>
</gene>
<evidence type="ECO:0000313" key="1">
    <source>
        <dbReference type="EMBL" id="MDR6530170.1"/>
    </source>
</evidence>
<dbReference type="Pfam" id="PF02348">
    <property type="entry name" value="CTP_transf_3"/>
    <property type="match status" value="1"/>
</dbReference>
<protein>
    <submittedName>
        <fullName evidence="1">Spore coat polysaccharide biosynthesis protein SpsF (Cytidylyltransferase family)</fullName>
    </submittedName>
</protein>
<reference evidence="1 2" key="1">
    <citation type="submission" date="2023-07" db="EMBL/GenBank/DDBJ databases">
        <title>Sorghum-associated microbial communities from plants grown in Nebraska, USA.</title>
        <authorList>
            <person name="Schachtman D."/>
        </authorList>
    </citation>
    <scope>NUCLEOTIDE SEQUENCE [LARGE SCALE GENOMIC DNA]</scope>
    <source>
        <strain evidence="1 2">DS2154</strain>
    </source>
</reference>
<dbReference type="Proteomes" id="UP001262754">
    <property type="component" value="Unassembled WGS sequence"/>
</dbReference>
<accession>A0ABU1MVF5</accession>
<evidence type="ECO:0000313" key="2">
    <source>
        <dbReference type="Proteomes" id="UP001262754"/>
    </source>
</evidence>
<name>A0ABU1MVF5_9CAUL</name>
<dbReference type="SUPFAM" id="SSF53448">
    <property type="entry name" value="Nucleotide-diphospho-sugar transferases"/>
    <property type="match status" value="1"/>
</dbReference>
<comment type="caution">
    <text evidence="1">The sequence shown here is derived from an EMBL/GenBank/DDBJ whole genome shotgun (WGS) entry which is preliminary data.</text>
</comment>
<proteinExistence type="predicted"/>
<dbReference type="EMBL" id="JAVDRL010000003">
    <property type="protein sequence ID" value="MDR6530170.1"/>
    <property type="molecule type" value="Genomic_DNA"/>
</dbReference>